<gene>
    <name evidence="9" type="ORF">FBY58_0277</name>
</gene>
<evidence type="ECO:0000313" key="9">
    <source>
        <dbReference type="EMBL" id="TQL16733.1"/>
    </source>
</evidence>
<dbReference type="InterPro" id="IPR002078">
    <property type="entry name" value="Sigma_54_int"/>
</dbReference>
<dbReference type="InterPro" id="IPR058031">
    <property type="entry name" value="AAA_lid_NorR"/>
</dbReference>
<keyword evidence="1" id="KW-0547">Nucleotide-binding</keyword>
<dbReference type="CDD" id="cd00009">
    <property type="entry name" value="AAA"/>
    <property type="match status" value="1"/>
</dbReference>
<dbReference type="FunFam" id="1.10.8.60:FF:000014">
    <property type="entry name" value="DNA-binding transcriptional regulator NtrC"/>
    <property type="match status" value="1"/>
</dbReference>
<organism evidence="9 10">
    <name type="scientific">Zymomonas mobilis</name>
    <dbReference type="NCBI Taxonomy" id="542"/>
    <lineage>
        <taxon>Bacteria</taxon>
        <taxon>Pseudomonadati</taxon>
        <taxon>Pseudomonadota</taxon>
        <taxon>Alphaproteobacteria</taxon>
        <taxon>Sphingomonadales</taxon>
        <taxon>Zymomonadaceae</taxon>
        <taxon>Zymomonas</taxon>
    </lineage>
</organism>
<keyword evidence="3" id="KW-0902">Two-component regulatory system</keyword>
<dbReference type="InterPro" id="IPR009057">
    <property type="entry name" value="Homeodomain-like_sf"/>
</dbReference>
<dbReference type="PROSITE" id="PS00675">
    <property type="entry name" value="SIGMA54_INTERACT_1"/>
    <property type="match status" value="1"/>
</dbReference>
<evidence type="ECO:0000256" key="3">
    <source>
        <dbReference type="ARBA" id="ARBA00023012"/>
    </source>
</evidence>
<dbReference type="PROSITE" id="PS00688">
    <property type="entry name" value="SIGMA54_INTERACT_3"/>
    <property type="match status" value="1"/>
</dbReference>
<evidence type="ECO:0000256" key="6">
    <source>
        <dbReference type="ARBA" id="ARBA00023159"/>
    </source>
</evidence>
<dbReference type="Pfam" id="PF01590">
    <property type="entry name" value="GAF"/>
    <property type="match status" value="1"/>
</dbReference>
<proteinExistence type="predicted"/>
<dbReference type="GO" id="GO:0005524">
    <property type="term" value="F:ATP binding"/>
    <property type="evidence" value="ECO:0007669"/>
    <property type="project" value="UniProtKB-KW"/>
</dbReference>
<dbReference type="PANTHER" id="PTHR32071">
    <property type="entry name" value="TRANSCRIPTIONAL REGULATORY PROTEIN"/>
    <property type="match status" value="1"/>
</dbReference>
<dbReference type="SMART" id="SM00065">
    <property type="entry name" value="GAF"/>
    <property type="match status" value="1"/>
</dbReference>
<dbReference type="PRINTS" id="PR01590">
    <property type="entry name" value="HTHFIS"/>
</dbReference>
<dbReference type="InterPro" id="IPR025662">
    <property type="entry name" value="Sigma_54_int_dom_ATP-bd_1"/>
</dbReference>
<name>A0A542VZL0_ZYMMB</name>
<comment type="caution">
    <text evidence="9">The sequence shown here is derived from an EMBL/GenBank/DDBJ whole genome shotgun (WGS) entry which is preliminary data.</text>
</comment>
<dbReference type="PROSITE" id="PS00676">
    <property type="entry name" value="SIGMA54_INTERACT_2"/>
    <property type="match status" value="1"/>
</dbReference>
<dbReference type="Pfam" id="PF02954">
    <property type="entry name" value="HTH_8"/>
    <property type="match status" value="1"/>
</dbReference>
<dbReference type="InterPro" id="IPR029016">
    <property type="entry name" value="GAF-like_dom_sf"/>
</dbReference>
<dbReference type="SMART" id="SM00382">
    <property type="entry name" value="AAA"/>
    <property type="match status" value="1"/>
</dbReference>
<evidence type="ECO:0000313" key="10">
    <source>
        <dbReference type="Proteomes" id="UP000316887"/>
    </source>
</evidence>
<dbReference type="PROSITE" id="PS50045">
    <property type="entry name" value="SIGMA54_INTERACT_4"/>
    <property type="match status" value="1"/>
</dbReference>
<feature type="domain" description="Sigma-54 factor interaction" evidence="8">
    <location>
        <begin position="229"/>
        <end position="458"/>
    </location>
</feature>
<dbReference type="InterPro" id="IPR003593">
    <property type="entry name" value="AAA+_ATPase"/>
</dbReference>
<dbReference type="Gene3D" id="3.30.450.40">
    <property type="match status" value="1"/>
</dbReference>
<dbReference type="PANTHER" id="PTHR32071:SF57">
    <property type="entry name" value="C4-DICARBOXYLATE TRANSPORT TRANSCRIPTIONAL REGULATORY PROTEIN DCTD"/>
    <property type="match status" value="1"/>
</dbReference>
<dbReference type="Pfam" id="PF25601">
    <property type="entry name" value="AAA_lid_14"/>
    <property type="match status" value="1"/>
</dbReference>
<dbReference type="InterPro" id="IPR025943">
    <property type="entry name" value="Sigma_54_int_dom_ATP-bd_2"/>
</dbReference>
<evidence type="ECO:0000256" key="7">
    <source>
        <dbReference type="ARBA" id="ARBA00023163"/>
    </source>
</evidence>
<dbReference type="InterPro" id="IPR027417">
    <property type="entry name" value="P-loop_NTPase"/>
</dbReference>
<dbReference type="InterPro" id="IPR003018">
    <property type="entry name" value="GAF"/>
</dbReference>
<dbReference type="SUPFAM" id="SSF55781">
    <property type="entry name" value="GAF domain-like"/>
    <property type="match status" value="1"/>
</dbReference>
<dbReference type="GO" id="GO:0006355">
    <property type="term" value="P:regulation of DNA-templated transcription"/>
    <property type="evidence" value="ECO:0007669"/>
    <property type="project" value="InterPro"/>
</dbReference>
<dbReference type="Proteomes" id="UP000316887">
    <property type="component" value="Unassembled WGS sequence"/>
</dbReference>
<sequence>MTLARNGKNMNDTVTLEINVIDSFEEFSHCFTGECRVAVLPILYKISQVLVDSADFTASIPVILDTMQNHLKMQRGIITLYDRHVDTIFIHDSFGLSEEEKTRGIYAVGEGVTGKVVEKGKAIVAKRLIQNPDFLNRTQAYPKKGRSKAAFFSVPIIRGQKVLGTIGAERVYINPHLLRQDLQLLAMIAAMMAPAVELYMLENIEKVRLENENRRLKNTLKERFKPSNIIGCSKPMQDIYQLIHKVAATKATVLILGESGVGKELVATAIHYNSPSADGPFIKANCAAFPESLAESELFGHEKGAFTGAIATHKGFFEQADGGTIFLDEVGELSLSVQTKLLRVLQERSFQRVGGNRPIKIDVRIIAATNRDLAKMVEEGSFREDLYYRLNVFPMMIPPLRDRGSDVITLADHFVKVFAEENGKNINRISTPALNMLMGYHWPGNVRELENVIERAVILADDKAIHSYDLPPSLQTEEKEIGVDQVGQITLEARIQAIETKMIIEALKKHNGHMGDAAKELGLTRRMLSVRMEKYDISYKTFRSK</sequence>
<keyword evidence="6" id="KW-0010">Activator</keyword>
<evidence type="ECO:0000256" key="4">
    <source>
        <dbReference type="ARBA" id="ARBA00023015"/>
    </source>
</evidence>
<keyword evidence="7" id="KW-0804">Transcription</keyword>
<evidence type="ECO:0000259" key="8">
    <source>
        <dbReference type="PROSITE" id="PS50045"/>
    </source>
</evidence>
<evidence type="ECO:0000256" key="1">
    <source>
        <dbReference type="ARBA" id="ARBA00022741"/>
    </source>
</evidence>
<dbReference type="Gene3D" id="1.10.8.60">
    <property type="match status" value="1"/>
</dbReference>
<dbReference type="Pfam" id="PF00158">
    <property type="entry name" value="Sigma54_activat"/>
    <property type="match status" value="1"/>
</dbReference>
<dbReference type="SUPFAM" id="SSF52540">
    <property type="entry name" value="P-loop containing nucleoside triphosphate hydrolases"/>
    <property type="match status" value="1"/>
</dbReference>
<dbReference type="Gene3D" id="1.10.10.60">
    <property type="entry name" value="Homeodomain-like"/>
    <property type="match status" value="1"/>
</dbReference>
<dbReference type="Gene3D" id="3.40.50.300">
    <property type="entry name" value="P-loop containing nucleotide triphosphate hydrolases"/>
    <property type="match status" value="1"/>
</dbReference>
<dbReference type="SUPFAM" id="SSF46689">
    <property type="entry name" value="Homeodomain-like"/>
    <property type="match status" value="1"/>
</dbReference>
<keyword evidence="5" id="KW-0238">DNA-binding</keyword>
<reference evidence="9 10" key="1">
    <citation type="submission" date="2019-06" db="EMBL/GenBank/DDBJ databases">
        <title>Genome sequencing of Zymomonas mobilis strains for genetic engineering and biofuel applications.</title>
        <authorList>
            <person name="Teravest M."/>
        </authorList>
    </citation>
    <scope>NUCLEOTIDE SEQUENCE [LARGE SCALE GENOMIC DNA]</scope>
    <source>
        <strain evidence="9 10">AN0101</strain>
    </source>
</reference>
<keyword evidence="2" id="KW-0067">ATP-binding</keyword>
<keyword evidence="4" id="KW-0805">Transcription regulation</keyword>
<protein>
    <submittedName>
        <fullName evidence="9">Nif-specific regulatory protein</fullName>
    </submittedName>
</protein>
<evidence type="ECO:0000256" key="2">
    <source>
        <dbReference type="ARBA" id="ARBA00022840"/>
    </source>
</evidence>
<dbReference type="GO" id="GO:0000160">
    <property type="term" value="P:phosphorelay signal transduction system"/>
    <property type="evidence" value="ECO:0007669"/>
    <property type="project" value="UniProtKB-KW"/>
</dbReference>
<dbReference type="FunFam" id="3.40.50.300:FF:000006">
    <property type="entry name" value="DNA-binding transcriptional regulator NtrC"/>
    <property type="match status" value="1"/>
</dbReference>
<dbReference type="InterPro" id="IPR002197">
    <property type="entry name" value="HTH_Fis"/>
</dbReference>
<dbReference type="InterPro" id="IPR025944">
    <property type="entry name" value="Sigma_54_int_dom_CS"/>
</dbReference>
<dbReference type="GO" id="GO:0043565">
    <property type="term" value="F:sequence-specific DNA binding"/>
    <property type="evidence" value="ECO:0007669"/>
    <property type="project" value="InterPro"/>
</dbReference>
<dbReference type="AlphaFoldDB" id="A0A542VZL0"/>
<accession>A0A542VZL0</accession>
<evidence type="ECO:0000256" key="5">
    <source>
        <dbReference type="ARBA" id="ARBA00023125"/>
    </source>
</evidence>
<dbReference type="EMBL" id="VFOF01000001">
    <property type="protein sequence ID" value="TQL16733.1"/>
    <property type="molecule type" value="Genomic_DNA"/>
</dbReference>